<dbReference type="GO" id="GO:0006526">
    <property type="term" value="P:L-arginine biosynthetic process"/>
    <property type="evidence" value="ECO:0007669"/>
    <property type="project" value="UniProtKB-KW"/>
</dbReference>
<dbReference type="Pfam" id="PF01960">
    <property type="entry name" value="ArgJ"/>
    <property type="match status" value="1"/>
</dbReference>
<evidence type="ECO:0000313" key="7">
    <source>
        <dbReference type="EMBL" id="GAH99609.1"/>
    </source>
</evidence>
<keyword evidence="3" id="KW-0028">Amino-acid biosynthesis</keyword>
<protein>
    <submittedName>
        <fullName evidence="7">Uncharacterized protein</fullName>
    </submittedName>
</protein>
<dbReference type="HAMAP" id="MF_01106">
    <property type="entry name" value="ArgJ"/>
    <property type="match status" value="1"/>
</dbReference>
<dbReference type="GO" id="GO:0006592">
    <property type="term" value="P:ornithine biosynthetic process"/>
    <property type="evidence" value="ECO:0007669"/>
    <property type="project" value="TreeGrafter"/>
</dbReference>
<dbReference type="Gene3D" id="3.10.20.340">
    <property type="entry name" value="ArgJ beta chain, C-terminal domain"/>
    <property type="match status" value="1"/>
</dbReference>
<dbReference type="NCBIfam" id="NF003802">
    <property type="entry name" value="PRK05388.1"/>
    <property type="match status" value="1"/>
</dbReference>
<keyword evidence="2" id="KW-0055">Arginine biosynthesis</keyword>
<comment type="similarity">
    <text evidence="1">Belongs to the ArgJ family.</text>
</comment>
<evidence type="ECO:0000256" key="2">
    <source>
        <dbReference type="ARBA" id="ARBA00022571"/>
    </source>
</evidence>
<dbReference type="NCBIfam" id="TIGR00120">
    <property type="entry name" value="ArgJ"/>
    <property type="match status" value="1"/>
</dbReference>
<dbReference type="InterPro" id="IPR002813">
    <property type="entry name" value="Arg_biosynth_ArgJ"/>
</dbReference>
<evidence type="ECO:0000256" key="5">
    <source>
        <dbReference type="ARBA" id="ARBA00022813"/>
    </source>
</evidence>
<dbReference type="EMBL" id="BARV01000536">
    <property type="protein sequence ID" value="GAH99609.1"/>
    <property type="molecule type" value="Genomic_DNA"/>
</dbReference>
<dbReference type="GO" id="GO:0004358">
    <property type="term" value="F:L-glutamate N-acetyltransferase activity, acting on acetyl-L-ornithine as donor"/>
    <property type="evidence" value="ECO:0007669"/>
    <property type="project" value="InterPro"/>
</dbReference>
<sequence length="295" mass="31300">IKAEDVLVASTGITGIPLPMDRVRNGIKEIKLQRDSGHDLTKAIMTTDTKPKEIAVRVDVEGSKFTIAGVAKGAGMIHPNLATMLCFIATDALINADFLQSSLQDAVDTSFNMISIDGDTSPSDCAFLLANGLAGNKIISFGNGGAFQEALDEVCTYLAKSIARDGEGATKLIEVTVEGAIKQAEARQAVRTIVSSPLVKAAIHGNDPNWGRIVAALGRSGIELIEDKLDVYLNDTCVMKQGCSAPFNKEEMKIALSNSDSVIIKVCLKLGEAKATAWGCDLSEEYVTINSAYST</sequence>
<dbReference type="AlphaFoldDB" id="X1LB16"/>
<keyword evidence="5" id="KW-0068">Autocatalytic cleavage</keyword>
<gene>
    <name evidence="7" type="ORF">S06H3_01962</name>
</gene>
<evidence type="ECO:0000256" key="3">
    <source>
        <dbReference type="ARBA" id="ARBA00022605"/>
    </source>
</evidence>
<dbReference type="InterPro" id="IPR042195">
    <property type="entry name" value="ArgJ_beta_C"/>
</dbReference>
<comment type="caution">
    <text evidence="7">The sequence shown here is derived from an EMBL/GenBank/DDBJ whole genome shotgun (WGS) entry which is preliminary data.</text>
</comment>
<dbReference type="PANTHER" id="PTHR23100:SF0">
    <property type="entry name" value="ARGININE BIOSYNTHESIS BIFUNCTIONAL PROTEIN ARGJ, MITOCHONDRIAL"/>
    <property type="match status" value="1"/>
</dbReference>
<proteinExistence type="inferred from homology"/>
<dbReference type="FunFam" id="3.10.20.340:FF:000001">
    <property type="entry name" value="Arginine biosynthesis bifunctional protein ArgJ, chloroplastic"/>
    <property type="match status" value="1"/>
</dbReference>
<dbReference type="GO" id="GO:0004042">
    <property type="term" value="F:L-glutamate N-acetyltransferase activity"/>
    <property type="evidence" value="ECO:0007669"/>
    <property type="project" value="TreeGrafter"/>
</dbReference>
<reference evidence="7" key="1">
    <citation type="journal article" date="2014" name="Front. Microbiol.">
        <title>High frequency of phylogenetically diverse reductive dehalogenase-homologous genes in deep subseafloor sedimentary metagenomes.</title>
        <authorList>
            <person name="Kawai M."/>
            <person name="Futagami T."/>
            <person name="Toyoda A."/>
            <person name="Takaki Y."/>
            <person name="Nishi S."/>
            <person name="Hori S."/>
            <person name="Arai W."/>
            <person name="Tsubouchi T."/>
            <person name="Morono Y."/>
            <person name="Uchiyama I."/>
            <person name="Ito T."/>
            <person name="Fujiyama A."/>
            <person name="Inagaki F."/>
            <person name="Takami H."/>
        </authorList>
    </citation>
    <scope>NUCLEOTIDE SEQUENCE</scope>
    <source>
        <strain evidence="7">Expedition CK06-06</strain>
    </source>
</reference>
<accession>X1LB16</accession>
<dbReference type="InterPro" id="IPR016117">
    <property type="entry name" value="ArgJ-like_dom_sf"/>
</dbReference>
<feature type="non-terminal residue" evidence="7">
    <location>
        <position position="1"/>
    </location>
</feature>
<name>X1LB16_9ZZZZ</name>
<keyword evidence="4" id="KW-0808">Transferase</keyword>
<dbReference type="PANTHER" id="PTHR23100">
    <property type="entry name" value="ARGININE BIOSYNTHESIS BIFUNCTIONAL PROTEIN ARGJ"/>
    <property type="match status" value="1"/>
</dbReference>
<evidence type="ECO:0000256" key="4">
    <source>
        <dbReference type="ARBA" id="ARBA00022679"/>
    </source>
</evidence>
<dbReference type="SUPFAM" id="SSF56266">
    <property type="entry name" value="DmpA/ArgJ-like"/>
    <property type="match status" value="1"/>
</dbReference>
<organism evidence="7">
    <name type="scientific">marine sediment metagenome</name>
    <dbReference type="NCBI Taxonomy" id="412755"/>
    <lineage>
        <taxon>unclassified sequences</taxon>
        <taxon>metagenomes</taxon>
        <taxon>ecological metagenomes</taxon>
    </lineage>
</organism>
<evidence type="ECO:0000256" key="1">
    <source>
        <dbReference type="ARBA" id="ARBA00006774"/>
    </source>
</evidence>
<keyword evidence="6" id="KW-0012">Acyltransferase</keyword>
<evidence type="ECO:0000256" key="6">
    <source>
        <dbReference type="ARBA" id="ARBA00023315"/>
    </source>
</evidence>
<dbReference type="Gene3D" id="3.60.70.12">
    <property type="entry name" value="L-amino peptidase D-ALA esterase/amidase"/>
    <property type="match status" value="1"/>
</dbReference>
<dbReference type="CDD" id="cd02152">
    <property type="entry name" value="OAT"/>
    <property type="match status" value="1"/>
</dbReference>